<keyword evidence="6" id="KW-1185">Reference proteome</keyword>
<keyword evidence="1" id="KW-0511">Multifunctional enzyme</keyword>
<dbReference type="GO" id="GO:0005524">
    <property type="term" value="F:ATP binding"/>
    <property type="evidence" value="ECO:0007669"/>
    <property type="project" value="UniProtKB-UniRule"/>
</dbReference>
<dbReference type="InterPro" id="IPR046394">
    <property type="entry name" value="Helic_Prim_T7"/>
</dbReference>
<feature type="binding site" evidence="1">
    <location>
        <position position="17"/>
    </location>
    <ligand>
        <name>Zn(2+)</name>
        <dbReference type="ChEBI" id="CHEBI:29105"/>
    </ligand>
</feature>
<dbReference type="Gene3D" id="2.20.25.10">
    <property type="match status" value="1"/>
</dbReference>
<feature type="region of interest" description="Disordered" evidence="2">
    <location>
        <begin position="526"/>
        <end position="549"/>
    </location>
</feature>
<feature type="compositionally biased region" description="Basic and acidic residues" evidence="2">
    <location>
        <begin position="526"/>
        <end position="541"/>
    </location>
</feature>
<dbReference type="InterPro" id="IPR027032">
    <property type="entry name" value="Twinkle-like"/>
</dbReference>
<keyword evidence="1" id="KW-0378">Hydrolase</keyword>
<dbReference type="PROSITE" id="PS51199">
    <property type="entry name" value="SF4_HELICASE"/>
    <property type="match status" value="1"/>
</dbReference>
<comment type="function">
    <text evidence="1">ATP-dependent DNA helicase and primase essential for viral DNA replication and recombination. The helicase moves 5' -&gt; 3' on the lagging strand template, unwinding the DNA duplex ahead of the leading strand polymerase at the replication fork and generating ssDNA for both leading and lagging strand synthesis. ATP or dTTP hydrolysis propels each helicase domain to translocate sequentially along DNA. Mediates strand transfer when a joint molecule is available and participates in recombinational DNA repair through its role in strand exchange. Primase activity synthesizes short RNA primers at the sequence 5'-GTC-3' on the lagging strand that the polymerase elongates using dNTPs and providing the primase is still present.</text>
</comment>
<keyword evidence="1" id="KW-0863">Zinc-finger</keyword>
<dbReference type="SUPFAM" id="SSF56731">
    <property type="entry name" value="DNA primase core"/>
    <property type="match status" value="1"/>
</dbReference>
<dbReference type="Proteomes" id="UP000201609">
    <property type="component" value="Segment"/>
</dbReference>
<dbReference type="EC" id="2.7.7.-" evidence="1"/>
<evidence type="ECO:0000313" key="6">
    <source>
        <dbReference type="Proteomes" id="UP000201609"/>
    </source>
</evidence>
<keyword evidence="1 5" id="KW-0547">Nucleotide-binding</keyword>
<dbReference type="InterPro" id="IPR048774">
    <property type="entry name" value="Helic-prim_T7_N"/>
</dbReference>
<dbReference type="Pfam" id="PF03796">
    <property type="entry name" value="DnaB_C"/>
    <property type="match status" value="1"/>
</dbReference>
<evidence type="ECO:0000259" key="4">
    <source>
        <dbReference type="PROSITE" id="PS51199"/>
    </source>
</evidence>
<comment type="similarity">
    <text evidence="1">Belongs to the Teseptimavirus DNA helicase/primase family.</text>
</comment>
<dbReference type="Gene3D" id="3.40.1360.10">
    <property type="match status" value="1"/>
</dbReference>
<dbReference type="GO" id="GO:0043139">
    <property type="term" value="F:5'-3' DNA helicase activity"/>
    <property type="evidence" value="ECO:0007669"/>
    <property type="project" value="InterPro"/>
</dbReference>
<proteinExistence type="inferred from homology"/>
<evidence type="ECO:0000256" key="2">
    <source>
        <dbReference type="SAM" id="MobiDB-lite"/>
    </source>
</evidence>
<keyword evidence="1" id="KW-0067">ATP-binding</keyword>
<feature type="binding site" evidence="1">
    <location>
        <position position="14"/>
    </location>
    <ligand>
        <name>Zn(2+)</name>
        <dbReference type="ChEBI" id="CHEBI:29105"/>
    </ligand>
</feature>
<dbReference type="GO" id="GO:0003697">
    <property type="term" value="F:single-stranded DNA binding"/>
    <property type="evidence" value="ECO:0007669"/>
    <property type="project" value="InterPro"/>
</dbReference>
<evidence type="ECO:0000313" key="5">
    <source>
        <dbReference type="EMBL" id="AIK68501.1"/>
    </source>
</evidence>
<keyword evidence="1" id="KW-0862">Zinc</keyword>
<keyword evidence="1" id="KW-0460">Magnesium</keyword>
<dbReference type="HAMAP" id="MF_04154">
    <property type="entry name" value="Helic_Prim_T7"/>
    <property type="match status" value="1"/>
</dbReference>
<keyword evidence="1 5" id="KW-0347">Helicase</keyword>
<dbReference type="SUPFAM" id="SSF52540">
    <property type="entry name" value="P-loop containing nucleoside triphosphate hydrolases"/>
    <property type="match status" value="1"/>
</dbReference>
<feature type="site" description="dTTP/dATP binding" evidence="1">
    <location>
        <position position="479"/>
    </location>
</feature>
<feature type="zinc finger region" description="C4-like; zinc ribbon fold" evidence="1">
    <location>
        <begin position="14"/>
        <end position="36"/>
    </location>
</feature>
<reference evidence="5 6" key="1">
    <citation type="submission" date="2014-07" db="EMBL/GenBank/DDBJ databases">
        <title>Genomic characterization of two T7-like Mesorhizobium loti phages vB_MloP_Lo5R7ANS and vB_MloP_Cp1R7ANS-C2.</title>
        <authorList>
            <person name="Halmillawewa A.P."/>
            <person name="Perry B."/>
            <person name="Gavard R."/>
            <person name="Yost C.K."/>
            <person name="Hynes M.F."/>
        </authorList>
    </citation>
    <scope>NUCLEOTIDE SEQUENCE [LARGE SCALE GENOMIC DNA]</scope>
</reference>
<keyword evidence="1" id="KW-1194">Viral DNA replication</keyword>
<dbReference type="GO" id="GO:0006269">
    <property type="term" value="P:DNA replication, synthesis of primer"/>
    <property type="evidence" value="ECO:0007669"/>
    <property type="project" value="UniProtKB-KW"/>
</dbReference>
<feature type="domain" description="Toprim" evidence="3">
    <location>
        <begin position="140"/>
        <end position="225"/>
    </location>
</feature>
<dbReference type="RefSeq" id="YP_009100078.1">
    <property type="nucleotide sequence ID" value="NC_025431.1"/>
</dbReference>
<dbReference type="SMART" id="SM00778">
    <property type="entry name" value="Prim_Zn_Ribbon"/>
    <property type="match status" value="1"/>
</dbReference>
<evidence type="ECO:0000259" key="3">
    <source>
        <dbReference type="PROSITE" id="PS50880"/>
    </source>
</evidence>
<feature type="binding site" evidence="1">
    <location>
        <position position="36"/>
    </location>
    <ligand>
        <name>Zn(2+)</name>
        <dbReference type="ChEBI" id="CHEBI:29105"/>
    </ligand>
</feature>
<dbReference type="EC" id="3.6.4.12" evidence="1"/>
<feature type="binding site" evidence="1">
    <location>
        <begin position="297"/>
        <end position="304"/>
    </location>
    <ligand>
        <name>ATP</name>
        <dbReference type="ChEBI" id="CHEBI:30616"/>
    </ligand>
</feature>
<keyword evidence="1" id="KW-0639">Primosome</keyword>
<dbReference type="OrthoDB" id="615at10239"/>
<dbReference type="InterPro" id="IPR006171">
    <property type="entry name" value="TOPRIM_dom"/>
</dbReference>
<dbReference type="EMBL" id="KM199771">
    <property type="protein sequence ID" value="AIK68501.1"/>
    <property type="molecule type" value="Genomic_DNA"/>
</dbReference>
<keyword evidence="1" id="KW-0808">Transferase</keyword>
<comment type="cofactor">
    <cofactor evidence="1">
        <name>Mg(2+)</name>
        <dbReference type="ChEBI" id="CHEBI:18420"/>
    </cofactor>
    <text evidence="1">Binds 2 Mg(2+), one of which is catalytic.</text>
</comment>
<dbReference type="InterPro" id="IPR027417">
    <property type="entry name" value="P-loop_NTPase"/>
</dbReference>
<name>A0A076YQI9_9CAUD</name>
<dbReference type="Pfam" id="PF21268">
    <property type="entry name" value="Helic-prim_T7_N"/>
    <property type="match status" value="1"/>
</dbReference>
<feature type="site" description="dTTP/dATP binding" evidence="1">
    <location>
        <position position="500"/>
    </location>
</feature>
<dbReference type="GO" id="GO:0008270">
    <property type="term" value="F:zinc ion binding"/>
    <property type="evidence" value="ECO:0007669"/>
    <property type="project" value="UniProtKB-UniRule"/>
</dbReference>
<dbReference type="PANTHER" id="PTHR12873">
    <property type="entry name" value="T7-LIKE MITOCHONDRIAL DNA HELICASE"/>
    <property type="match status" value="1"/>
</dbReference>
<dbReference type="Gene3D" id="3.40.50.300">
    <property type="entry name" value="P-loop containing nucleotide triphosphate hydrolases"/>
    <property type="match status" value="1"/>
</dbReference>
<comment type="subunit">
    <text evidence="1">Homohexamer. Assembles as a hexamer onto linear or circular ssDNA in the presence of ATP or dTTP. Interacts (via C-terminus) with the viral DNA polymerase that is bound to DNA; this interaction is essential to initiate leading-strand DNA synthesis. The priming complex consists of 2 DNA polymerases and 1 helicase-primase hexamer that assemble on the DNA template. Interacts with the single-stranded DNA-binding protein. Part of the replicase complex that includes the DNA polymerase, the primase/helicase and the single-stranded DNA binding protein.</text>
</comment>
<feature type="binding site" evidence="1">
    <location>
        <position position="33"/>
    </location>
    <ligand>
        <name>Zn(2+)</name>
        <dbReference type="ChEBI" id="CHEBI:29105"/>
    </ligand>
</feature>
<dbReference type="PANTHER" id="PTHR12873:SF0">
    <property type="entry name" value="TWINKLE MTDNA HELICASE"/>
    <property type="match status" value="1"/>
</dbReference>
<dbReference type="GeneID" id="22109838"/>
<keyword evidence="1" id="KW-0479">Metal-binding</keyword>
<keyword evidence="1" id="KW-0548">Nucleotidyltransferase</keyword>
<comment type="caution">
    <text evidence="1">Lacks conserved residue(s) required for the propagation of feature annotation.</text>
</comment>
<dbReference type="InterPro" id="IPR007694">
    <property type="entry name" value="DNA_helicase_DnaB-like_C"/>
</dbReference>
<accession>A0A076YQI9</accession>
<dbReference type="CDD" id="cd01029">
    <property type="entry name" value="TOPRIM_primases"/>
    <property type="match status" value="1"/>
</dbReference>
<dbReference type="Gene3D" id="2.20.25.180">
    <property type="match status" value="1"/>
</dbReference>
<sequence>MHETDSEFLRKEPCPKCGSRDNLARYTDGHAYCFGCRHYEPGDNELAEQTEAAEPRNVDFVPLGEPSDWASRGINLESAQKWGFTRSSLNGQPVRLFNYRNSAQQLVWQKIRFQGKDFRSKGSKEDMCLYGQWLWRDGGKRVVIVEGELDAISLSQMQGHKWPVVSIPNGCDGAAKALRKNLQWLEQFEEIVLMFDQDEPGQKATDECKLIPFTPGKLKIATLPLKDANEMLMAGRVKETIDAIWGAKVYRPDGLVGVSDIMGDLLKPVEYGLPWCLEELTKLTYGRRDGEVYGFGAGTGIGKTDFLMQQIAFDITELKQHVGAIFLEQKPVETAKRVAGKLAGKMFHVPDAGWTPEELTRAATELDGKLFFYDSFGQTDWELVKGHIRYMAVSLGIKLIYVDHLTAMADTGDEKGTLEQIMKEMAGLAMELGIIIHFVSHLSTPDGKPHEEGGRVMIRHFKGSRAIGFWSYFMFGLERDQQNEDPIIATTTVFRILKDRYTGRATGKTIMLGFKQETGRLYVREDDPFSDKDANDHGFKNEDDDDLPF</sequence>
<comment type="domain">
    <text evidence="1">The N-terminus zinc finger domain is essential for delivering the primed DNA template to the DNA polymerase. The central core domain contains the primase activity. The C-terminus region is responsible for the helicase activity and binds 1 Mg(2+)-dTTP.</text>
</comment>
<feature type="binding site" evidence="1">
    <location>
        <position position="227"/>
    </location>
    <ligand>
        <name>Mg(2+)</name>
        <dbReference type="ChEBI" id="CHEBI:18420"/>
        <label>2</label>
    </ligand>
</feature>
<feature type="site" description="dTTP/dATP binding" evidence="1">
    <location>
        <position position="441"/>
    </location>
</feature>
<dbReference type="InterPro" id="IPR013237">
    <property type="entry name" value="Phage_T7_Gp4_N"/>
</dbReference>
<dbReference type="CDD" id="cd19483">
    <property type="entry name" value="RecA-like_Gp4D_helicase"/>
    <property type="match status" value="1"/>
</dbReference>
<organism evidence="5 6">
    <name type="scientific">Mesorhizobium phage vB_MloP_Lo5R7ANS</name>
    <dbReference type="NCBI Taxonomy" id="1527771"/>
    <lineage>
        <taxon>Viruses</taxon>
        <taxon>Duplodnaviria</taxon>
        <taxon>Heunggongvirae</taxon>
        <taxon>Uroviricota</taxon>
        <taxon>Caudoviricetes</taxon>
        <taxon>Autographivirales</taxon>
        <taxon>Pairvirus</taxon>
        <taxon>Pairvirus Lo5R7ANS</taxon>
    </lineage>
</organism>
<feature type="binding site" evidence="1">
    <location>
        <position position="146"/>
    </location>
    <ligand>
        <name>Mg(2+)</name>
        <dbReference type="ChEBI" id="CHEBI:18420"/>
        <label>1</label>
        <note>catalytic</note>
    </ligand>
</feature>
<dbReference type="Pfam" id="PF13155">
    <property type="entry name" value="Toprim_2"/>
    <property type="match status" value="1"/>
</dbReference>
<dbReference type="SUPFAM" id="SSF57783">
    <property type="entry name" value="Zinc beta-ribbon"/>
    <property type="match status" value="1"/>
</dbReference>
<dbReference type="GO" id="GO:0016787">
    <property type="term" value="F:hydrolase activity"/>
    <property type="evidence" value="ECO:0007669"/>
    <property type="project" value="UniProtKB-KW"/>
</dbReference>
<dbReference type="KEGG" id="vg:22109838"/>
<dbReference type="GO" id="GO:0039693">
    <property type="term" value="P:viral DNA genome replication"/>
    <property type="evidence" value="ECO:0007669"/>
    <property type="project" value="UniProtKB-UniRule"/>
</dbReference>
<protein>
    <recommendedName>
        <fullName evidence="1">DNA helicase/primase</fullName>
        <ecNumber evidence="1">2.7.7.-</ecNumber>
        <ecNumber evidence="1">3.6.4.12</ecNumber>
    </recommendedName>
</protein>
<feature type="binding site" evidence="1">
    <location>
        <position position="196"/>
    </location>
    <ligand>
        <name>Mg(2+)</name>
        <dbReference type="ChEBI" id="CHEBI:18420"/>
        <label>1</label>
        <note>catalytic</note>
    </ligand>
</feature>
<comment type="catalytic activity">
    <reaction evidence="1">
        <text>ATP + H2O = ADP + phosphate + H(+)</text>
        <dbReference type="Rhea" id="RHEA:13065"/>
        <dbReference type="ChEBI" id="CHEBI:15377"/>
        <dbReference type="ChEBI" id="CHEBI:15378"/>
        <dbReference type="ChEBI" id="CHEBI:30616"/>
        <dbReference type="ChEBI" id="CHEBI:43474"/>
        <dbReference type="ChEBI" id="CHEBI:456216"/>
        <dbReference type="EC" id="3.6.4.12"/>
    </reaction>
</comment>
<gene>
    <name evidence="5" type="ORF">Lo5R7ANS_31</name>
</gene>
<evidence type="ECO:0000256" key="1">
    <source>
        <dbReference type="HAMAP-Rule" id="MF_04154"/>
    </source>
</evidence>
<feature type="domain" description="SF4 helicase" evidence="4">
    <location>
        <begin position="266"/>
        <end position="527"/>
    </location>
</feature>
<dbReference type="PROSITE" id="PS50880">
    <property type="entry name" value="TOPRIM"/>
    <property type="match status" value="1"/>
</dbReference>
<keyword evidence="1" id="KW-0235">DNA replication</keyword>
<dbReference type="GO" id="GO:0003899">
    <property type="term" value="F:DNA-directed RNA polymerase activity"/>
    <property type="evidence" value="ECO:0007669"/>
    <property type="project" value="UniProtKB-UniRule"/>
</dbReference>
<dbReference type="InterPro" id="IPR034154">
    <property type="entry name" value="TOPRIM_DnaG/twinkle"/>
</dbReference>